<dbReference type="OrthoDB" id="9795306at2"/>
<reference evidence="3" key="1">
    <citation type="submission" date="2016-10" db="EMBL/GenBank/DDBJ databases">
        <authorList>
            <person name="Varghese N."/>
            <person name="Submissions S."/>
        </authorList>
    </citation>
    <scope>NUCLEOTIDE SEQUENCE [LARGE SCALE GENOMIC DNA]</scope>
    <source>
        <strain evidence="3">DSM 44208</strain>
    </source>
</reference>
<accession>A0A1I5L144</accession>
<dbReference type="STRING" id="1523247.SAMN05660464_1495"/>
<dbReference type="EMBL" id="FOWQ01000002">
    <property type="protein sequence ID" value="SFO90898.1"/>
    <property type="molecule type" value="Genomic_DNA"/>
</dbReference>
<dbReference type="CDD" id="cd06588">
    <property type="entry name" value="PhnB_like"/>
    <property type="match status" value="1"/>
</dbReference>
<dbReference type="Pfam" id="PF00903">
    <property type="entry name" value="Glyoxalase"/>
    <property type="match status" value="1"/>
</dbReference>
<dbReference type="RefSeq" id="WP_091108371.1">
    <property type="nucleotide sequence ID" value="NZ_FOWQ01000002.1"/>
</dbReference>
<dbReference type="AlphaFoldDB" id="A0A1I5L144"/>
<dbReference type="SUPFAM" id="SSF54593">
    <property type="entry name" value="Glyoxalase/Bleomycin resistance protein/Dihydroxybiphenyl dioxygenase"/>
    <property type="match status" value="1"/>
</dbReference>
<dbReference type="InterPro" id="IPR004360">
    <property type="entry name" value="Glyas_Fos-R_dOase_dom"/>
</dbReference>
<evidence type="ECO:0000259" key="1">
    <source>
        <dbReference type="Pfam" id="PF00903"/>
    </source>
</evidence>
<protein>
    <submittedName>
        <fullName evidence="2">PhnB protein</fullName>
    </submittedName>
</protein>
<dbReference type="Proteomes" id="UP000198857">
    <property type="component" value="Unassembled WGS sequence"/>
</dbReference>
<dbReference type="Gene3D" id="3.10.180.10">
    <property type="entry name" value="2,3-Dihydroxybiphenyl 1,2-Dioxygenase, domain 1"/>
    <property type="match status" value="1"/>
</dbReference>
<feature type="domain" description="Glyoxalase/fosfomycin resistance/dioxygenase" evidence="1">
    <location>
        <begin position="5"/>
        <end position="128"/>
    </location>
</feature>
<dbReference type="PANTHER" id="PTHR33990">
    <property type="entry name" value="PROTEIN YJDN-RELATED"/>
    <property type="match status" value="1"/>
</dbReference>
<name>A0A1I5L144_9ACTN</name>
<sequence length="142" mass="15138">MAIRLNPYLHFSGNAREAMEFYRSVLGGQLDVMTFGDVGGGGDQFPADGVMHAFLRTEHGLEIMASDGHDPDAGGPDKLSLSLSGDDAETLTRWFEALADGGAVDVPFEQQVWGDTFGQVTDRFGVRWLVNLSTSPGAGTTG</sequence>
<evidence type="ECO:0000313" key="3">
    <source>
        <dbReference type="Proteomes" id="UP000198857"/>
    </source>
</evidence>
<organism evidence="2 3">
    <name type="scientific">Geodermatophilus dictyosporus</name>
    <dbReference type="NCBI Taxonomy" id="1523247"/>
    <lineage>
        <taxon>Bacteria</taxon>
        <taxon>Bacillati</taxon>
        <taxon>Actinomycetota</taxon>
        <taxon>Actinomycetes</taxon>
        <taxon>Geodermatophilales</taxon>
        <taxon>Geodermatophilaceae</taxon>
        <taxon>Geodermatophilus</taxon>
    </lineage>
</organism>
<proteinExistence type="predicted"/>
<evidence type="ECO:0000313" key="2">
    <source>
        <dbReference type="EMBL" id="SFO90898.1"/>
    </source>
</evidence>
<dbReference type="InterPro" id="IPR028973">
    <property type="entry name" value="PhnB-like"/>
</dbReference>
<keyword evidence="3" id="KW-1185">Reference proteome</keyword>
<dbReference type="InterPro" id="IPR029068">
    <property type="entry name" value="Glyas_Bleomycin-R_OHBP_Dase"/>
</dbReference>
<gene>
    <name evidence="2" type="ORF">SAMN05660464_1495</name>
</gene>
<dbReference type="PANTHER" id="PTHR33990:SF1">
    <property type="entry name" value="PROTEIN YJDN"/>
    <property type="match status" value="1"/>
</dbReference>